<reference evidence="1" key="1">
    <citation type="submission" date="2025-05" db="UniProtKB">
        <authorList>
            <consortium name="RefSeq"/>
        </authorList>
    </citation>
    <scope>NUCLEOTIDE SEQUENCE [LARGE SCALE GENOMIC DNA]</scope>
</reference>
<dbReference type="GeneID" id="136074694"/>
<protein>
    <submittedName>
        <fullName evidence="2">Uncharacterized protein LOC136074694</fullName>
    </submittedName>
</protein>
<accession>A0ABM4B2W5</accession>
<organism evidence="1 2">
    <name type="scientific">Hydra vulgaris</name>
    <name type="common">Hydra</name>
    <name type="synonym">Hydra attenuata</name>
    <dbReference type="NCBI Taxonomy" id="6087"/>
    <lineage>
        <taxon>Eukaryota</taxon>
        <taxon>Metazoa</taxon>
        <taxon>Cnidaria</taxon>
        <taxon>Hydrozoa</taxon>
        <taxon>Hydroidolina</taxon>
        <taxon>Anthoathecata</taxon>
        <taxon>Aplanulata</taxon>
        <taxon>Hydridae</taxon>
        <taxon>Hydra</taxon>
    </lineage>
</organism>
<gene>
    <name evidence="2" type="primary">LOC136074694</name>
</gene>
<sequence>MAGKQWMDGFLIRHPKLSLCKPEKNSLACATAFNQHTVSMFFDNLLEVQLKYKFKPESVFNADETGLLTVTDPPKIISTRGTKRVCQAVLAERGSLVTMLAFVNAIGNTVPPVFISPRVNYKVYDKWSTNWKLRVV</sequence>
<name>A0ABM4B2W5_HYDVU</name>
<dbReference type="Proteomes" id="UP001652625">
    <property type="component" value="Chromosome 01"/>
</dbReference>
<evidence type="ECO:0000313" key="2">
    <source>
        <dbReference type="RefSeq" id="XP_065643107.1"/>
    </source>
</evidence>
<keyword evidence="1" id="KW-1185">Reference proteome</keyword>
<dbReference type="RefSeq" id="XP_065643107.1">
    <property type="nucleotide sequence ID" value="XM_065787035.1"/>
</dbReference>
<reference evidence="2" key="2">
    <citation type="submission" date="2025-08" db="UniProtKB">
        <authorList>
            <consortium name="RefSeq"/>
        </authorList>
    </citation>
    <scope>IDENTIFICATION</scope>
</reference>
<evidence type="ECO:0000313" key="1">
    <source>
        <dbReference type="Proteomes" id="UP001652625"/>
    </source>
</evidence>
<proteinExistence type="predicted"/>